<dbReference type="Proteomes" id="UP000523795">
    <property type="component" value="Unassembled WGS sequence"/>
</dbReference>
<evidence type="ECO:0000313" key="2">
    <source>
        <dbReference type="EMBL" id="NKX51776.1"/>
    </source>
</evidence>
<gene>
    <name evidence="2" type="ORF">HER39_14620</name>
</gene>
<feature type="transmembrane region" description="Helical" evidence="1">
    <location>
        <begin position="39"/>
        <end position="64"/>
    </location>
</feature>
<reference evidence="2 3" key="1">
    <citation type="submission" date="2020-04" db="EMBL/GenBank/DDBJ databases">
        <authorList>
            <person name="Liu S."/>
        </authorList>
    </citation>
    <scope>NUCLEOTIDE SEQUENCE [LARGE SCALE GENOMIC DNA]</scope>
    <source>
        <strain evidence="2 3">CGMCC 1.15091</strain>
    </source>
</reference>
<organism evidence="2 3">
    <name type="scientific">Arthrobacter deserti</name>
    <dbReference type="NCBI Taxonomy" id="1742687"/>
    <lineage>
        <taxon>Bacteria</taxon>
        <taxon>Bacillati</taxon>
        <taxon>Actinomycetota</taxon>
        <taxon>Actinomycetes</taxon>
        <taxon>Micrococcales</taxon>
        <taxon>Micrococcaceae</taxon>
        <taxon>Arthrobacter</taxon>
    </lineage>
</organism>
<protein>
    <submittedName>
        <fullName evidence="2">Uncharacterized protein</fullName>
    </submittedName>
</protein>
<keyword evidence="3" id="KW-1185">Reference proteome</keyword>
<comment type="caution">
    <text evidence="2">The sequence shown here is derived from an EMBL/GenBank/DDBJ whole genome shotgun (WGS) entry which is preliminary data.</text>
</comment>
<keyword evidence="1" id="KW-1133">Transmembrane helix</keyword>
<sequence>LLYISASLVAPLYGVFLLQLVWVVLLVAGMHLMRQKPPLTLLVPAASPAALAVLAWIGGTFLGWGPAMHG</sequence>
<evidence type="ECO:0000256" key="1">
    <source>
        <dbReference type="SAM" id="Phobius"/>
    </source>
</evidence>
<name>A0ABX1JTX7_9MICC</name>
<evidence type="ECO:0000313" key="3">
    <source>
        <dbReference type="Proteomes" id="UP000523795"/>
    </source>
</evidence>
<feature type="transmembrane region" description="Helical" evidence="1">
    <location>
        <begin position="12"/>
        <end position="32"/>
    </location>
</feature>
<feature type="non-terminal residue" evidence="2">
    <location>
        <position position="1"/>
    </location>
</feature>
<proteinExistence type="predicted"/>
<keyword evidence="1" id="KW-0812">Transmembrane</keyword>
<keyword evidence="1" id="KW-0472">Membrane</keyword>
<accession>A0ABX1JTX7</accession>
<dbReference type="EMBL" id="JAAZSR010000306">
    <property type="protein sequence ID" value="NKX51776.1"/>
    <property type="molecule type" value="Genomic_DNA"/>
</dbReference>